<name>A0A7S9SU80_9VIRU</name>
<protein>
    <submittedName>
        <fullName evidence="1">Uncharacterized protein</fullName>
    </submittedName>
</protein>
<proteinExistence type="predicted"/>
<reference evidence="1" key="1">
    <citation type="submission" date="2020-08" db="EMBL/GenBank/DDBJ databases">
        <title>Bridging the membrane lipid divide: bacteria of the FCB group superphylum have the potential to synthesize archaeal ether lipids.</title>
        <authorList>
            <person name="Villanueva L."/>
            <person name="von Meijenfeldt F.A.B."/>
            <person name="Westbye A.B."/>
            <person name="Yadav S."/>
            <person name="Hopmans E.C."/>
            <person name="Dutilh B.E."/>
            <person name="Sinninghe Damste J.S."/>
        </authorList>
    </citation>
    <scope>NUCLEOTIDE SEQUENCE</scope>
    <source>
        <strain evidence="1">NIOZ-UU157</strain>
    </source>
</reference>
<gene>
    <name evidence="1" type="ORF">NIOZUU157_00335</name>
</gene>
<organism evidence="1">
    <name type="scientific">Virus NIOZ-UU157</name>
    <dbReference type="NCBI Taxonomy" id="2763269"/>
    <lineage>
        <taxon>Viruses</taxon>
    </lineage>
</organism>
<accession>A0A7S9SU80</accession>
<dbReference type="EMBL" id="MW030560">
    <property type="protein sequence ID" value="QPI16442.1"/>
    <property type="molecule type" value="Genomic_DNA"/>
</dbReference>
<sequence length="99" mass="11751">MKNQFFYTRKEPIQDTDPVEYTEYKDSINLNKVIRSVEMSNDSVVVLLDDMHERITEVPNINTKTNKVIGTKKKVEVYQTEAYLYGEDIKRFRKLTNIE</sequence>
<evidence type="ECO:0000313" key="1">
    <source>
        <dbReference type="EMBL" id="QPI16442.1"/>
    </source>
</evidence>